<name>A0A915IFV3_ROMCU</name>
<keyword evidence="1" id="KW-1185">Reference proteome</keyword>
<reference evidence="2" key="1">
    <citation type="submission" date="2022-11" db="UniProtKB">
        <authorList>
            <consortium name="WormBaseParasite"/>
        </authorList>
    </citation>
    <scope>IDENTIFICATION</scope>
</reference>
<dbReference type="Proteomes" id="UP000887565">
    <property type="component" value="Unplaced"/>
</dbReference>
<evidence type="ECO:0000313" key="2">
    <source>
        <dbReference type="WBParaSite" id="nRc.2.0.1.t12688-RA"/>
    </source>
</evidence>
<proteinExistence type="predicted"/>
<sequence length="159" mass="18075">MKDSPSTYTKPAATMMIDEHPLSKLLWSIKAATSKALETTRQLAASANNLPICDQLSIMDSNDKYHEVFFGDELLKKSNIFMLNYQTGATWLPKDCINELEATVRRVVVDQNQIANDSDFEPLWLQVVHLLQKRCYNLWQNAAKTATTHQLVQMAIDTD</sequence>
<protein>
    <submittedName>
        <fullName evidence="2">Uncharacterized protein</fullName>
    </submittedName>
</protein>
<dbReference type="AlphaFoldDB" id="A0A915IFV3"/>
<evidence type="ECO:0000313" key="1">
    <source>
        <dbReference type="Proteomes" id="UP000887565"/>
    </source>
</evidence>
<accession>A0A915IFV3</accession>
<dbReference type="WBParaSite" id="nRc.2.0.1.t12688-RA">
    <property type="protein sequence ID" value="nRc.2.0.1.t12688-RA"/>
    <property type="gene ID" value="nRc.2.0.1.g12688"/>
</dbReference>
<organism evidence="1 2">
    <name type="scientific">Romanomermis culicivorax</name>
    <name type="common">Nematode worm</name>
    <dbReference type="NCBI Taxonomy" id="13658"/>
    <lineage>
        <taxon>Eukaryota</taxon>
        <taxon>Metazoa</taxon>
        <taxon>Ecdysozoa</taxon>
        <taxon>Nematoda</taxon>
        <taxon>Enoplea</taxon>
        <taxon>Dorylaimia</taxon>
        <taxon>Mermithida</taxon>
        <taxon>Mermithoidea</taxon>
        <taxon>Mermithidae</taxon>
        <taxon>Romanomermis</taxon>
    </lineage>
</organism>